<feature type="compositionally biased region" description="Basic and acidic residues" evidence="6">
    <location>
        <begin position="705"/>
        <end position="716"/>
    </location>
</feature>
<comment type="similarity">
    <text evidence="5">Belongs to the TRAFAC class myosin-kinesin ATPase superfamily. Kinesin family.</text>
</comment>
<dbReference type="GO" id="GO:0007018">
    <property type="term" value="P:microtubule-based movement"/>
    <property type="evidence" value="ECO:0007669"/>
    <property type="project" value="InterPro"/>
</dbReference>
<feature type="region of interest" description="Disordered" evidence="6">
    <location>
        <begin position="584"/>
        <end position="607"/>
    </location>
</feature>
<dbReference type="SUPFAM" id="SSF52540">
    <property type="entry name" value="P-loop containing nucleoside triphosphate hydrolases"/>
    <property type="match status" value="1"/>
</dbReference>
<evidence type="ECO:0000259" key="7">
    <source>
        <dbReference type="PROSITE" id="PS50067"/>
    </source>
</evidence>
<feature type="compositionally biased region" description="Polar residues" evidence="6">
    <location>
        <begin position="518"/>
        <end position="527"/>
    </location>
</feature>
<dbReference type="GO" id="GO:0003777">
    <property type="term" value="F:microtubule motor activity"/>
    <property type="evidence" value="ECO:0007669"/>
    <property type="project" value="InterPro"/>
</dbReference>
<evidence type="ECO:0000256" key="1">
    <source>
        <dbReference type="ARBA" id="ARBA00004245"/>
    </source>
</evidence>
<feature type="region of interest" description="Disordered" evidence="6">
    <location>
        <begin position="1290"/>
        <end position="1333"/>
    </location>
</feature>
<feature type="compositionally biased region" description="Polar residues" evidence="6">
    <location>
        <begin position="1308"/>
        <end position="1318"/>
    </location>
</feature>
<evidence type="ECO:0000313" key="9">
    <source>
        <dbReference type="Proteomes" id="UP001292094"/>
    </source>
</evidence>
<keyword evidence="9" id="KW-1185">Reference proteome</keyword>
<feature type="compositionally biased region" description="Polar residues" evidence="6">
    <location>
        <begin position="721"/>
        <end position="730"/>
    </location>
</feature>
<accession>A0AAE1UQL5</accession>
<feature type="compositionally biased region" description="Acidic residues" evidence="6">
    <location>
        <begin position="1068"/>
        <end position="1077"/>
    </location>
</feature>
<feature type="region of interest" description="Disordered" evidence="6">
    <location>
        <begin position="644"/>
        <end position="810"/>
    </location>
</feature>
<keyword evidence="4" id="KW-0206">Cytoskeleton</keyword>
<name>A0AAE1UQL5_9EUCA</name>
<dbReference type="SMART" id="SM00129">
    <property type="entry name" value="KISc"/>
    <property type="match status" value="1"/>
</dbReference>
<sequence length="1398" mass="156328">MEVPIRVVARVRPGSAQEQGRGTCVAAAPASSQIILGYDHFSDFDAVFGPEVGQKEVYQACVADLVTNFFQGYNVTVVGYGQRGAGKTYTVTGPAYLLAMNEEEFGLLPQAVRHVFNLMRECGGREYRIHVSYLVVQREAVFDLLSTSNSYLQLNVLEDNMGNVVIPGLNLVDCSNITEVFNCLEAGLVHRHTASLHTHDPSTSHHAIFSLTLEHQWTDQEGKLRYLYSRLNFVDLGGSEGLMQGNLGLPGHDSFFLNSDLAALSNVIHCLANQSYTGPVPYRESTLTHVLKDAFGGNSLTLMMCCLSPSPEDFDATFSTLKYGGLARYILNCPAVNLAIQDSSRASLATTHTATTPSAALRQQSSSSRQSQNSIRQSQNSIRQSQSSIRQSQNSIRQSQNSVRQSQGSVQQSTVTNDTSALTVDEARGSVENEDVFRLQFAASQWHLLVASAEDLLSEILHTQPPEKSRIEAWLCMKQEAEECIGLDPGSLRLDQNNRVLDVIEELSEPEANWLSLPTSTATSTRAEGSHRSSSPCSSSSSSMVSLGDEFYDQLAVLETDFRTLVEQRVEHIQDSHDTYARLQESAERRRTSQETLRDTENPTAAKTHLVTLSSGILKPSDTIGHRGELSGASDAVSVHNGLQASSDMSRLQRGPPQGTTDNTRYQRGLQGAPWITKDSVNASRRSISSGGTVLQASTSLSQPEEMREGKWETGRRHPSPTHSQNSSCESDNDSTHKSHISTKESQNQARLPRRRSSCSSLRSSSSSSSRSSSPKSSQRSSHKSSQGSHSRTSSQPTSKQGVGGRGGGTALTTVAEELKRLTASHESRRSQVRRVSLELRTAHQRLKQLNATIRMKEAFIRELVRGGGEAEMTRRKCEAKMEKVEREVERARHHLHRHRETQEEDEGGGDVRKLQGNTGLLKKQISHYQKKLTTLQKVAHISQQADSKVSEVESSVRSLRRQQEALQLRLKEEGQRKEELEQKITLDKRKIRELEVKLKEGEKEEGEESERGWLAEEEERIIKLREATQQLQTEVERREEAVKQRERMHKEKMRLQTSRRSGKDKEEGQDDTEDDEGVKRESDLREEISHLRDARDSLMVRRQKLDTRIHRSGVRVSSGEERRLLELDEAIEAVDAAIEYKNEVICGRTKELRSHALLLNQDNLMERLMNLCPEETRSLLVKYFNKVIDLRTEFRKQDLAFSELESQYEEQSRYVSDLKAAYQQASLEMERRITSQQRDYQHKISTLLRQFNDDSSGSGPHEFRVHELEKQLLYYKKLSRDLKGRLRQYGEEVTTLPPRARDPLPGPSSQASPSHPGQSPAHHPTMPAYPHAPVLPRRTRLQAAEQVAKCPIPQTKVTRERNKIIIQQKSERQGGGGGGAGGSGGAGGKVKTAMESR</sequence>
<organism evidence="8 9">
    <name type="scientific">Petrolisthes manimaculis</name>
    <dbReference type="NCBI Taxonomy" id="1843537"/>
    <lineage>
        <taxon>Eukaryota</taxon>
        <taxon>Metazoa</taxon>
        <taxon>Ecdysozoa</taxon>
        <taxon>Arthropoda</taxon>
        <taxon>Crustacea</taxon>
        <taxon>Multicrustacea</taxon>
        <taxon>Malacostraca</taxon>
        <taxon>Eumalacostraca</taxon>
        <taxon>Eucarida</taxon>
        <taxon>Decapoda</taxon>
        <taxon>Pleocyemata</taxon>
        <taxon>Anomura</taxon>
        <taxon>Galatheoidea</taxon>
        <taxon>Porcellanidae</taxon>
        <taxon>Petrolisthes</taxon>
    </lineage>
</organism>
<dbReference type="Pfam" id="PF25764">
    <property type="entry name" value="KIF21A_4th"/>
    <property type="match status" value="1"/>
</dbReference>
<dbReference type="GO" id="GO:0005875">
    <property type="term" value="C:microtubule associated complex"/>
    <property type="evidence" value="ECO:0007669"/>
    <property type="project" value="TreeGrafter"/>
</dbReference>
<dbReference type="Pfam" id="PF00225">
    <property type="entry name" value="Kinesin"/>
    <property type="match status" value="1"/>
</dbReference>
<dbReference type="Proteomes" id="UP001292094">
    <property type="component" value="Unassembled WGS sequence"/>
</dbReference>
<dbReference type="InterPro" id="IPR027640">
    <property type="entry name" value="Kinesin-like_fam"/>
</dbReference>
<feature type="compositionally biased region" description="Low complexity" evidence="6">
    <location>
        <begin position="351"/>
        <end position="413"/>
    </location>
</feature>
<feature type="region of interest" description="Disordered" evidence="6">
    <location>
        <begin position="1349"/>
        <end position="1398"/>
    </location>
</feature>
<dbReference type="InterPro" id="IPR001752">
    <property type="entry name" value="Kinesin_motor_dom"/>
</dbReference>
<feature type="domain" description="Kinesin motor" evidence="7">
    <location>
        <begin position="4"/>
        <end position="330"/>
    </location>
</feature>
<evidence type="ECO:0000256" key="2">
    <source>
        <dbReference type="ARBA" id="ARBA00022741"/>
    </source>
</evidence>
<dbReference type="GO" id="GO:0008017">
    <property type="term" value="F:microtubule binding"/>
    <property type="evidence" value="ECO:0007669"/>
    <property type="project" value="InterPro"/>
</dbReference>
<dbReference type="GO" id="GO:0005524">
    <property type="term" value="F:ATP binding"/>
    <property type="evidence" value="ECO:0007669"/>
    <property type="project" value="UniProtKB-UniRule"/>
</dbReference>
<feature type="region of interest" description="Disordered" evidence="6">
    <location>
        <begin position="518"/>
        <end position="542"/>
    </location>
</feature>
<feature type="compositionally biased region" description="Low complexity" evidence="6">
    <location>
        <begin position="758"/>
        <end position="795"/>
    </location>
</feature>
<dbReference type="EMBL" id="JAWZYT010000162">
    <property type="protein sequence ID" value="KAK4327215.1"/>
    <property type="molecule type" value="Genomic_DNA"/>
</dbReference>
<dbReference type="InterPro" id="IPR027417">
    <property type="entry name" value="P-loop_NTPase"/>
</dbReference>
<feature type="compositionally biased region" description="Basic and acidic residues" evidence="6">
    <location>
        <begin position="1078"/>
        <end position="1087"/>
    </location>
</feature>
<feature type="compositionally biased region" description="Low complexity" evidence="6">
    <location>
        <begin position="532"/>
        <end position="542"/>
    </location>
</feature>
<feature type="region of interest" description="Disordered" evidence="6">
    <location>
        <begin position="1031"/>
        <end position="1087"/>
    </location>
</feature>
<dbReference type="PROSITE" id="PS50067">
    <property type="entry name" value="KINESIN_MOTOR_2"/>
    <property type="match status" value="1"/>
</dbReference>
<reference evidence="8" key="1">
    <citation type="submission" date="2023-11" db="EMBL/GenBank/DDBJ databases">
        <title>Genome assemblies of two species of porcelain crab, Petrolisthes cinctipes and Petrolisthes manimaculis (Anomura: Porcellanidae).</title>
        <authorList>
            <person name="Angst P."/>
        </authorList>
    </citation>
    <scope>NUCLEOTIDE SEQUENCE</scope>
    <source>
        <strain evidence="8">PB745_02</strain>
        <tissue evidence="8">Gill</tissue>
    </source>
</reference>
<keyword evidence="4" id="KW-0963">Cytoplasm</keyword>
<dbReference type="GO" id="GO:0051231">
    <property type="term" value="P:spindle elongation"/>
    <property type="evidence" value="ECO:0007669"/>
    <property type="project" value="TreeGrafter"/>
</dbReference>
<feature type="compositionally biased region" description="Gly residues" evidence="6">
    <location>
        <begin position="1374"/>
        <end position="1389"/>
    </location>
</feature>
<evidence type="ECO:0000256" key="4">
    <source>
        <dbReference type="ARBA" id="ARBA00023212"/>
    </source>
</evidence>
<evidence type="ECO:0000313" key="8">
    <source>
        <dbReference type="EMBL" id="KAK4327215.1"/>
    </source>
</evidence>
<gene>
    <name evidence="8" type="ORF">Pmani_002302</name>
</gene>
<proteinExistence type="inferred from homology"/>
<evidence type="ECO:0000256" key="5">
    <source>
        <dbReference type="PROSITE-ProRule" id="PRU00283"/>
    </source>
</evidence>
<dbReference type="GO" id="GO:0007052">
    <property type="term" value="P:mitotic spindle organization"/>
    <property type="evidence" value="ECO:0007669"/>
    <property type="project" value="TreeGrafter"/>
</dbReference>
<keyword evidence="2 5" id="KW-0547">Nucleotide-binding</keyword>
<feature type="compositionally biased region" description="Basic and acidic residues" evidence="6">
    <location>
        <begin position="584"/>
        <end position="601"/>
    </location>
</feature>
<keyword evidence="3 5" id="KW-0067">ATP-binding</keyword>
<comment type="subcellular location">
    <subcellularLocation>
        <location evidence="1">Cytoplasm</location>
        <location evidence="1">Cytoskeleton</location>
    </subcellularLocation>
</comment>
<feature type="region of interest" description="Disordered" evidence="6">
    <location>
        <begin position="351"/>
        <end position="427"/>
    </location>
</feature>
<evidence type="ECO:0000256" key="6">
    <source>
        <dbReference type="SAM" id="MobiDB-lite"/>
    </source>
</evidence>
<feature type="binding site" evidence="5">
    <location>
        <begin position="81"/>
        <end position="88"/>
    </location>
    <ligand>
        <name>ATP</name>
        <dbReference type="ChEBI" id="CHEBI:30616"/>
    </ligand>
</feature>
<feature type="compositionally biased region" description="Polar residues" evidence="6">
    <location>
        <begin position="679"/>
        <end position="703"/>
    </location>
</feature>
<feature type="region of interest" description="Disordered" evidence="6">
    <location>
        <begin position="891"/>
        <end position="915"/>
    </location>
</feature>
<feature type="compositionally biased region" description="Basic and acidic residues" evidence="6">
    <location>
        <begin position="1035"/>
        <end position="1050"/>
    </location>
</feature>
<keyword evidence="5" id="KW-0505">Motor protein</keyword>
<dbReference type="PANTHER" id="PTHR47969:SF25">
    <property type="entry name" value="KINESIN MOTOR DOMAIN-CONTAINING PROTEIN"/>
    <property type="match status" value="1"/>
</dbReference>
<dbReference type="PANTHER" id="PTHR47969">
    <property type="entry name" value="CHROMOSOME-ASSOCIATED KINESIN KIF4A-RELATED"/>
    <property type="match status" value="1"/>
</dbReference>
<dbReference type="InterPro" id="IPR036961">
    <property type="entry name" value="Kinesin_motor_dom_sf"/>
</dbReference>
<protein>
    <recommendedName>
        <fullName evidence="7">Kinesin motor domain-containing protein</fullName>
    </recommendedName>
</protein>
<comment type="caution">
    <text evidence="8">The sequence shown here is derived from an EMBL/GenBank/DDBJ whole genome shotgun (WGS) entry which is preliminary data.</text>
</comment>
<dbReference type="PRINTS" id="PR00380">
    <property type="entry name" value="KINESINHEAVY"/>
</dbReference>
<dbReference type="Gene3D" id="3.40.850.10">
    <property type="entry name" value="Kinesin motor domain"/>
    <property type="match status" value="1"/>
</dbReference>
<evidence type="ECO:0000256" key="3">
    <source>
        <dbReference type="ARBA" id="ARBA00022840"/>
    </source>
</evidence>